<evidence type="ECO:0000256" key="3">
    <source>
        <dbReference type="ARBA" id="ARBA00022475"/>
    </source>
</evidence>
<comment type="subcellular location">
    <subcellularLocation>
        <location evidence="2">Cell membrane</location>
    </subcellularLocation>
    <subcellularLocation>
        <location evidence="1">Membrane</location>
        <topology evidence="1">Single-pass membrane protein</topology>
    </subcellularLocation>
</comment>
<dbReference type="PANTHER" id="PTHR30627:SF2">
    <property type="entry name" value="PEPTIDOGLYCAN D,D-TRANSPEPTIDASE MRDA"/>
    <property type="match status" value="1"/>
</dbReference>
<dbReference type="InterPro" id="IPR012338">
    <property type="entry name" value="Beta-lactam/transpept-like"/>
</dbReference>
<evidence type="ECO:0000313" key="18">
    <source>
        <dbReference type="Proteomes" id="UP000244912"/>
    </source>
</evidence>
<feature type="domain" description="Penicillin-binding protein dimerisation" evidence="16">
    <location>
        <begin position="62"/>
        <end position="236"/>
    </location>
</feature>
<evidence type="ECO:0000259" key="15">
    <source>
        <dbReference type="Pfam" id="PF00905"/>
    </source>
</evidence>
<dbReference type="Pfam" id="PF00905">
    <property type="entry name" value="Transpeptidase"/>
    <property type="match status" value="1"/>
</dbReference>
<dbReference type="SUPFAM" id="SSF56519">
    <property type="entry name" value="Penicillin binding protein dimerisation domain"/>
    <property type="match status" value="1"/>
</dbReference>
<proteinExistence type="predicted"/>
<dbReference type="EC" id="3.4.16.4" evidence="17"/>
<evidence type="ECO:0000256" key="10">
    <source>
        <dbReference type="ARBA" id="ARBA00022984"/>
    </source>
</evidence>
<name>A0A2R8BYI0_9RHOB</name>
<evidence type="ECO:0000256" key="2">
    <source>
        <dbReference type="ARBA" id="ARBA00004236"/>
    </source>
</evidence>
<evidence type="ECO:0000256" key="13">
    <source>
        <dbReference type="ARBA" id="ARBA00023316"/>
    </source>
</evidence>
<dbReference type="Gene3D" id="3.30.1390.30">
    <property type="entry name" value="Penicillin-binding protein 2a, domain 3"/>
    <property type="match status" value="1"/>
</dbReference>
<dbReference type="GO" id="GO:0071972">
    <property type="term" value="F:peptidoglycan L,D-transpeptidase activity"/>
    <property type="evidence" value="ECO:0007669"/>
    <property type="project" value="TreeGrafter"/>
</dbReference>
<evidence type="ECO:0000256" key="12">
    <source>
        <dbReference type="ARBA" id="ARBA00023136"/>
    </source>
</evidence>
<keyword evidence="5 17" id="KW-0121">Carboxypeptidase</keyword>
<evidence type="ECO:0000256" key="4">
    <source>
        <dbReference type="ARBA" id="ARBA00022519"/>
    </source>
</evidence>
<dbReference type="GO" id="GO:0005886">
    <property type="term" value="C:plasma membrane"/>
    <property type="evidence" value="ECO:0007669"/>
    <property type="project" value="UniProtKB-SubCell"/>
</dbReference>
<feature type="domain" description="Penicillin-binding protein transpeptidase" evidence="15">
    <location>
        <begin position="270"/>
        <end position="596"/>
    </location>
</feature>
<keyword evidence="8 17" id="KW-0378">Hydrolase</keyword>
<keyword evidence="18" id="KW-1185">Reference proteome</keyword>
<accession>A0A2R8BYI0</accession>
<evidence type="ECO:0000259" key="16">
    <source>
        <dbReference type="Pfam" id="PF03717"/>
    </source>
</evidence>
<dbReference type="NCBIfam" id="TIGR03423">
    <property type="entry name" value="pbp2_mrdA"/>
    <property type="match status" value="1"/>
</dbReference>
<keyword evidence="3" id="KW-1003">Cell membrane</keyword>
<dbReference type="EMBL" id="ONZF01000008">
    <property type="protein sequence ID" value="SPJ25235.1"/>
    <property type="molecule type" value="Genomic_DNA"/>
</dbReference>
<dbReference type="AlphaFoldDB" id="A0A2R8BYI0"/>
<keyword evidence="7 14" id="KW-0812">Transmembrane</keyword>
<evidence type="ECO:0000256" key="1">
    <source>
        <dbReference type="ARBA" id="ARBA00004167"/>
    </source>
</evidence>
<gene>
    <name evidence="17" type="primary">mrdA</name>
    <name evidence="17" type="ORF">PAA8504_03086</name>
</gene>
<evidence type="ECO:0000256" key="8">
    <source>
        <dbReference type="ARBA" id="ARBA00022801"/>
    </source>
</evidence>
<dbReference type="Gene3D" id="3.40.710.10">
    <property type="entry name" value="DD-peptidase/beta-lactamase superfamily"/>
    <property type="match status" value="1"/>
</dbReference>
<evidence type="ECO:0000256" key="14">
    <source>
        <dbReference type="SAM" id="Phobius"/>
    </source>
</evidence>
<keyword evidence="9" id="KW-0133">Cell shape</keyword>
<keyword evidence="4" id="KW-0997">Cell inner membrane</keyword>
<feature type="transmembrane region" description="Helical" evidence="14">
    <location>
        <begin position="20"/>
        <end position="37"/>
    </location>
</feature>
<evidence type="ECO:0000256" key="5">
    <source>
        <dbReference type="ARBA" id="ARBA00022645"/>
    </source>
</evidence>
<dbReference type="GO" id="GO:0071555">
    <property type="term" value="P:cell wall organization"/>
    <property type="evidence" value="ECO:0007669"/>
    <property type="project" value="UniProtKB-KW"/>
</dbReference>
<reference evidence="17 18" key="1">
    <citation type="submission" date="2018-03" db="EMBL/GenBank/DDBJ databases">
        <authorList>
            <person name="Keele B.F."/>
        </authorList>
    </citation>
    <scope>NUCLEOTIDE SEQUENCE [LARGE SCALE GENOMIC DNA]</scope>
    <source>
        <strain evidence="17 18">CECT 8504</strain>
    </source>
</reference>
<keyword evidence="10" id="KW-0573">Peptidoglycan synthesis</keyword>
<dbReference type="RefSeq" id="WP_245897656.1">
    <property type="nucleotide sequence ID" value="NZ_ONZF01000008.1"/>
</dbReference>
<dbReference type="PANTHER" id="PTHR30627">
    <property type="entry name" value="PEPTIDOGLYCAN D,D-TRANSPEPTIDASE"/>
    <property type="match status" value="1"/>
</dbReference>
<dbReference type="Gene3D" id="3.90.1310.10">
    <property type="entry name" value="Penicillin-binding protein 2a (Domain 2)"/>
    <property type="match status" value="1"/>
</dbReference>
<dbReference type="InterPro" id="IPR050515">
    <property type="entry name" value="Beta-lactam/transpept"/>
</dbReference>
<dbReference type="GO" id="GO:0009002">
    <property type="term" value="F:serine-type D-Ala-D-Ala carboxypeptidase activity"/>
    <property type="evidence" value="ECO:0007669"/>
    <property type="project" value="UniProtKB-EC"/>
</dbReference>
<dbReference type="InterPro" id="IPR005311">
    <property type="entry name" value="PBP_dimer"/>
</dbReference>
<organism evidence="17 18">
    <name type="scientific">Palleronia abyssalis</name>
    <dbReference type="NCBI Taxonomy" id="1501240"/>
    <lineage>
        <taxon>Bacteria</taxon>
        <taxon>Pseudomonadati</taxon>
        <taxon>Pseudomonadota</taxon>
        <taxon>Alphaproteobacteria</taxon>
        <taxon>Rhodobacterales</taxon>
        <taxon>Roseobacteraceae</taxon>
        <taxon>Palleronia</taxon>
    </lineage>
</organism>
<evidence type="ECO:0000256" key="6">
    <source>
        <dbReference type="ARBA" id="ARBA00022670"/>
    </source>
</evidence>
<keyword evidence="13" id="KW-0961">Cell wall biogenesis/degradation</keyword>
<evidence type="ECO:0000256" key="11">
    <source>
        <dbReference type="ARBA" id="ARBA00022989"/>
    </source>
</evidence>
<protein>
    <submittedName>
        <fullName evidence="17">Peptidoglycan D,D-transpeptidase MrdA</fullName>
        <ecNumber evidence="17">3.4.16.4</ecNumber>
    </submittedName>
</protein>
<dbReference type="GO" id="GO:0009252">
    <property type="term" value="P:peptidoglycan biosynthetic process"/>
    <property type="evidence" value="ECO:0007669"/>
    <property type="project" value="UniProtKB-KW"/>
</dbReference>
<dbReference type="Pfam" id="PF03717">
    <property type="entry name" value="PBP_dimer"/>
    <property type="match status" value="1"/>
</dbReference>
<dbReference type="InterPro" id="IPR036138">
    <property type="entry name" value="PBP_dimer_sf"/>
</dbReference>
<dbReference type="GO" id="GO:0008658">
    <property type="term" value="F:penicillin binding"/>
    <property type="evidence" value="ECO:0007669"/>
    <property type="project" value="InterPro"/>
</dbReference>
<evidence type="ECO:0000256" key="7">
    <source>
        <dbReference type="ARBA" id="ARBA00022692"/>
    </source>
</evidence>
<keyword evidence="11 14" id="KW-1133">Transmembrane helix</keyword>
<dbReference type="GO" id="GO:0008360">
    <property type="term" value="P:regulation of cell shape"/>
    <property type="evidence" value="ECO:0007669"/>
    <property type="project" value="UniProtKB-KW"/>
</dbReference>
<dbReference type="InterPro" id="IPR001460">
    <property type="entry name" value="PCN-bd_Tpept"/>
</dbReference>
<evidence type="ECO:0000256" key="9">
    <source>
        <dbReference type="ARBA" id="ARBA00022960"/>
    </source>
</evidence>
<dbReference type="InterPro" id="IPR017790">
    <property type="entry name" value="Penicillin-binding_protein_2"/>
</dbReference>
<dbReference type="SUPFAM" id="SSF56601">
    <property type="entry name" value="beta-lactamase/transpeptidase-like"/>
    <property type="match status" value="1"/>
</dbReference>
<dbReference type="GO" id="GO:0006508">
    <property type="term" value="P:proteolysis"/>
    <property type="evidence" value="ECO:0007669"/>
    <property type="project" value="UniProtKB-KW"/>
</dbReference>
<dbReference type="Proteomes" id="UP000244912">
    <property type="component" value="Unassembled WGS sequence"/>
</dbReference>
<keyword evidence="12 14" id="KW-0472">Membrane</keyword>
<keyword evidence="6" id="KW-0645">Protease</keyword>
<evidence type="ECO:0000313" key="17">
    <source>
        <dbReference type="EMBL" id="SPJ25235.1"/>
    </source>
</evidence>
<sequence>MKRTNKDNETSISRVTRRSLVLGGLQLGVAGVLGWRMRQMQVEQADEFRLLAEENRINMRLIAPERGLIFDRNGIPLAENAQNYRVVIVREDAGNVEDVLNRLRQLIFIDDTEMERALKEISRRSSFVPVTVTDQRTWEDISTVAINAPALPGITPDVGLTRNYPLGQDYAHVVGYVGPVSDYDLSKIDDPDPLLQIPKFQIGKTGVEQKYEPDLRGKAGARRIEVNAAGRVMRELDRDPGVPGADVQLTVESKLQNFAEARLALGLSAAAVVMDVRTGDLLTVANAPSFDPNKFVRGISVSDYGELTENKYRPLANKAVQGAYPPGSTFKMLVSLAALEDGLLSSDETVYCGGYTVLGNRRFHCWKRGGHGRMNLDQSLQQSCDVFYYEMAQRVGIDRIAELARKFGIGERFDLPMSAVTAGIMPDKDWKRSRYGEGWLVGDSLNASIGQGYVLSSPLQLAVMSARIASGNAIQPRLVKSIDGIETPVVGADPLDVNEGHLRLIRKGMFSVMNTNRGTAFRSRIDRDDLRMAGKTGTSQVRSVVVSNSDVPWEQRDHALFVGFAPYDDPRYAVSVVVEHGGGGSSAAAPVARDIMLYALHGELPPLESYPSGERGRVEETFAALELRSDFRPSRSGRSPA</sequence>